<dbReference type="OrthoDB" id="6431331at2759"/>
<evidence type="ECO:0000256" key="2">
    <source>
        <dbReference type="ARBA" id="ARBA00022801"/>
    </source>
</evidence>
<feature type="domain" description="AB hydrolase-1" evidence="4">
    <location>
        <begin position="36"/>
        <end position="102"/>
    </location>
</feature>
<feature type="active site" description="Proton donor" evidence="3">
    <location>
        <position position="213"/>
    </location>
</feature>
<feature type="active site" description="Nucleophile" evidence="3">
    <location>
        <position position="87"/>
    </location>
</feature>
<protein>
    <submittedName>
        <fullName evidence="5">Epoxide hydrolase 1</fullName>
    </submittedName>
</protein>
<dbReference type="SUPFAM" id="SSF53474">
    <property type="entry name" value="alpha/beta-Hydrolases"/>
    <property type="match status" value="1"/>
</dbReference>
<dbReference type="InterPro" id="IPR000073">
    <property type="entry name" value="AB_hydrolase_1"/>
</dbReference>
<dbReference type="PIRSF" id="PIRSF001112">
    <property type="entry name" value="Epoxide_hydrolase"/>
    <property type="match status" value="1"/>
</dbReference>
<dbReference type="GO" id="GO:0004301">
    <property type="term" value="F:epoxide hydrolase activity"/>
    <property type="evidence" value="ECO:0007669"/>
    <property type="project" value="TreeGrafter"/>
</dbReference>
<keyword evidence="2 5" id="KW-0378">Hydrolase</keyword>
<name>A0A6V8R6T2_TRIAP</name>
<sequence length="300" mass="33667">MAIPNHKLRAFEFPDGSYPQPFNVELDDSFLEMTLRKSFDIVAPDLPGFGLSPAPKQSGLGPRALARALDALMLQLGYEKYGIVTTDIGWFIGMWMVNEVKDSIIGHMTDFFIAPPTPGDRVLQAKGEASTEESAYIASYDSWFESHWAYATVHAQKPLALSQALGDSPVGLLGWYWDVNNSTSDGYEYSFEQLITDAMMLWIPGPYANCRAYLEFFKPDVMDFPPSRVPTGVSEWGWSKGPFSKIGDFAFAPMEWVKRTTNLVYFNKHDEGGHFPAICQPDLWVQDVRTFFGQLREAGA</sequence>
<evidence type="ECO:0000259" key="4">
    <source>
        <dbReference type="Pfam" id="PF00561"/>
    </source>
</evidence>
<evidence type="ECO:0000313" key="5">
    <source>
        <dbReference type="EMBL" id="GFP60589.1"/>
    </source>
</evidence>
<dbReference type="EMBL" id="BLZH01000023">
    <property type="protein sequence ID" value="GFP60589.1"/>
    <property type="molecule type" value="Genomic_DNA"/>
</dbReference>
<feature type="active site" description="Proton acceptor" evidence="3">
    <location>
        <position position="274"/>
    </location>
</feature>
<comment type="caution">
    <text evidence="5">The sequence shown here is derived from an EMBL/GenBank/DDBJ whole genome shotgun (WGS) entry which is preliminary data.</text>
</comment>
<proteinExistence type="inferred from homology"/>
<dbReference type="Gene3D" id="3.40.50.1820">
    <property type="entry name" value="alpha/beta hydrolase"/>
    <property type="match status" value="1"/>
</dbReference>
<evidence type="ECO:0000256" key="1">
    <source>
        <dbReference type="ARBA" id="ARBA00010088"/>
    </source>
</evidence>
<dbReference type="InterPro" id="IPR016292">
    <property type="entry name" value="Epoxide_hydrolase"/>
</dbReference>
<evidence type="ECO:0000256" key="3">
    <source>
        <dbReference type="PIRSR" id="PIRSR001112-1"/>
    </source>
</evidence>
<evidence type="ECO:0000313" key="6">
    <source>
        <dbReference type="Proteomes" id="UP000517252"/>
    </source>
</evidence>
<dbReference type="Proteomes" id="UP000517252">
    <property type="component" value="Unassembled WGS sequence"/>
</dbReference>
<dbReference type="Pfam" id="PF00561">
    <property type="entry name" value="Abhydrolase_1"/>
    <property type="match status" value="1"/>
</dbReference>
<gene>
    <name evidence="5" type="ORF">TASIC1_0023000100</name>
</gene>
<reference evidence="5 6" key="1">
    <citation type="submission" date="2020-07" db="EMBL/GenBank/DDBJ databases">
        <title>Trichoderma asperellum IC-1 whole genome shotgun sequence.</title>
        <authorList>
            <person name="Kanamasa S."/>
            <person name="Takahashi H."/>
        </authorList>
    </citation>
    <scope>NUCLEOTIDE SEQUENCE [LARGE SCALE GENOMIC DNA]</scope>
    <source>
        <strain evidence="5 6">IC-1</strain>
    </source>
</reference>
<comment type="similarity">
    <text evidence="1">Belongs to the peptidase S33 family.</text>
</comment>
<accession>A0A6V8R6T2</accession>
<organism evidence="5 6">
    <name type="scientific">Trichoderma asperellum</name>
    <name type="common">Filamentous fungus</name>
    <dbReference type="NCBI Taxonomy" id="101201"/>
    <lineage>
        <taxon>Eukaryota</taxon>
        <taxon>Fungi</taxon>
        <taxon>Dikarya</taxon>
        <taxon>Ascomycota</taxon>
        <taxon>Pezizomycotina</taxon>
        <taxon>Sordariomycetes</taxon>
        <taxon>Hypocreomycetidae</taxon>
        <taxon>Hypocreales</taxon>
        <taxon>Hypocreaceae</taxon>
        <taxon>Trichoderma</taxon>
    </lineage>
</organism>
<dbReference type="GO" id="GO:0097176">
    <property type="term" value="P:epoxide metabolic process"/>
    <property type="evidence" value="ECO:0007669"/>
    <property type="project" value="TreeGrafter"/>
</dbReference>
<dbReference type="AlphaFoldDB" id="A0A6V8R6T2"/>
<dbReference type="PANTHER" id="PTHR21661">
    <property type="entry name" value="EPOXIDE HYDROLASE 1-RELATED"/>
    <property type="match status" value="1"/>
</dbReference>
<dbReference type="InterPro" id="IPR029058">
    <property type="entry name" value="AB_hydrolase_fold"/>
</dbReference>
<dbReference type="PANTHER" id="PTHR21661:SF35">
    <property type="entry name" value="EPOXIDE HYDROLASE"/>
    <property type="match status" value="1"/>
</dbReference>